<protein>
    <recommendedName>
        <fullName evidence="9">MIF4G domain-containing protein</fullName>
    </recommendedName>
</protein>
<reference evidence="10 11" key="1">
    <citation type="submission" date="2014-04" db="EMBL/GenBank/DDBJ databases">
        <authorList>
            <consortium name="DOE Joint Genome Institute"/>
            <person name="Kuo A."/>
            <person name="Tarkka M."/>
            <person name="Buscot F."/>
            <person name="Kohler A."/>
            <person name="Nagy L.G."/>
            <person name="Floudas D."/>
            <person name="Copeland A."/>
            <person name="Barry K.W."/>
            <person name="Cichocki N."/>
            <person name="Veneault-Fourrey C."/>
            <person name="LaButti K."/>
            <person name="Lindquist E.A."/>
            <person name="Lipzen A."/>
            <person name="Lundell T."/>
            <person name="Morin E."/>
            <person name="Murat C."/>
            <person name="Sun H."/>
            <person name="Tunlid A."/>
            <person name="Henrissat B."/>
            <person name="Grigoriev I.V."/>
            <person name="Hibbett D.S."/>
            <person name="Martin F."/>
            <person name="Nordberg H.P."/>
            <person name="Cantor M.N."/>
            <person name="Hua S.X."/>
        </authorList>
    </citation>
    <scope>NUCLEOTIDE SEQUENCE [LARGE SCALE GENOMIC DNA]</scope>
    <source>
        <strain evidence="10 11">F 1598</strain>
    </source>
</reference>
<dbReference type="EMBL" id="KN832973">
    <property type="protein sequence ID" value="KIM90163.1"/>
    <property type="molecule type" value="Genomic_DNA"/>
</dbReference>
<comment type="similarity">
    <text evidence="2">Belongs to the eukaryotic initiation factor 4G family.</text>
</comment>
<dbReference type="PANTHER" id="PTHR23253">
    <property type="entry name" value="EUKARYOTIC TRANSLATION INITIATION FACTOR 4 GAMMA"/>
    <property type="match status" value="1"/>
</dbReference>
<evidence type="ECO:0000256" key="7">
    <source>
        <dbReference type="ARBA" id="ARBA00022917"/>
    </source>
</evidence>
<accession>A0A0C3BUG6</accession>
<dbReference type="HOGENOM" id="CLU_030857_1_0_1"/>
<keyword evidence="6" id="KW-0694">RNA-binding</keyword>
<reference evidence="11" key="2">
    <citation type="submission" date="2015-01" db="EMBL/GenBank/DDBJ databases">
        <title>Evolutionary Origins and Diversification of the Mycorrhizal Mutualists.</title>
        <authorList>
            <consortium name="DOE Joint Genome Institute"/>
            <consortium name="Mycorrhizal Genomics Consortium"/>
            <person name="Kohler A."/>
            <person name="Kuo A."/>
            <person name="Nagy L.G."/>
            <person name="Floudas D."/>
            <person name="Copeland A."/>
            <person name="Barry K.W."/>
            <person name="Cichocki N."/>
            <person name="Veneault-Fourrey C."/>
            <person name="LaButti K."/>
            <person name="Lindquist E.A."/>
            <person name="Lipzen A."/>
            <person name="Lundell T."/>
            <person name="Morin E."/>
            <person name="Murat C."/>
            <person name="Riley R."/>
            <person name="Ohm R."/>
            <person name="Sun H."/>
            <person name="Tunlid A."/>
            <person name="Henrissat B."/>
            <person name="Grigoriev I.V."/>
            <person name="Hibbett D.S."/>
            <person name="Martin F."/>
        </authorList>
    </citation>
    <scope>NUCLEOTIDE SEQUENCE [LARGE SCALE GENOMIC DNA]</scope>
    <source>
        <strain evidence="11">F 1598</strain>
    </source>
</reference>
<evidence type="ECO:0000259" key="9">
    <source>
        <dbReference type="SMART" id="SM00543"/>
    </source>
</evidence>
<organism evidence="10 11">
    <name type="scientific">Piloderma croceum (strain F 1598)</name>
    <dbReference type="NCBI Taxonomy" id="765440"/>
    <lineage>
        <taxon>Eukaryota</taxon>
        <taxon>Fungi</taxon>
        <taxon>Dikarya</taxon>
        <taxon>Basidiomycota</taxon>
        <taxon>Agaricomycotina</taxon>
        <taxon>Agaricomycetes</taxon>
        <taxon>Agaricomycetidae</taxon>
        <taxon>Atheliales</taxon>
        <taxon>Atheliaceae</taxon>
        <taxon>Piloderma</taxon>
    </lineage>
</organism>
<dbReference type="FunFam" id="1.25.40.180:FF:000020">
    <property type="entry name" value="Eukaryotic translation initiation factor subunit"/>
    <property type="match status" value="1"/>
</dbReference>
<evidence type="ECO:0000256" key="3">
    <source>
        <dbReference type="ARBA" id="ARBA00022490"/>
    </source>
</evidence>
<dbReference type="Pfam" id="PF02854">
    <property type="entry name" value="MIF4G"/>
    <property type="match status" value="1"/>
</dbReference>
<dbReference type="SUPFAM" id="SSF48371">
    <property type="entry name" value="ARM repeat"/>
    <property type="match status" value="1"/>
</dbReference>
<dbReference type="PANTHER" id="PTHR23253:SF9">
    <property type="entry name" value="EUKARYOTIC TRANSLATION INITIATION FACTOR 4 GAMMA 2"/>
    <property type="match status" value="1"/>
</dbReference>
<evidence type="ECO:0000256" key="5">
    <source>
        <dbReference type="ARBA" id="ARBA00022553"/>
    </source>
</evidence>
<keyword evidence="7" id="KW-0648">Protein biosynthesis</keyword>
<dbReference type="AlphaFoldDB" id="A0A0C3BUG6"/>
<sequence length="337" mass="38572">MESKDVALRTIANRWIASSTSAKSQDIDTPEVIDRKVKGLLNKLHPENFDSISDQLIAWANKSEKETDGRTMIQVIRQVFGRASDEEMWSETYSRLYRKMMKQISLKVQDDGIRDNKGDPVAGGQLFRKYLLNQCQESFERGWGVKAEDDEAKQAKSGRADDADGQPFLYSDEYYIQKVRRQGLGLIRFLGELFKVQMLTERTMHEYLKKLLGHNIGNPEAEVIESLCKLLTTIGQILDTNKARAHMDVYFSRMKALTRSDNVIPGLKILLLDVIKLRERGWNPHILQVDAGWKDDPKGRQANTGKGHNVPYTRPYASNDLRRDVQGFGPMKSQRTH</sequence>
<dbReference type="Proteomes" id="UP000054166">
    <property type="component" value="Unassembled WGS sequence"/>
</dbReference>
<evidence type="ECO:0000313" key="10">
    <source>
        <dbReference type="EMBL" id="KIM90163.1"/>
    </source>
</evidence>
<gene>
    <name evidence="10" type="ORF">PILCRDRAFT_173912</name>
</gene>
<keyword evidence="11" id="KW-1185">Reference proteome</keyword>
<dbReference type="Gene3D" id="1.25.40.180">
    <property type="match status" value="1"/>
</dbReference>
<evidence type="ECO:0000256" key="8">
    <source>
        <dbReference type="SAM" id="MobiDB-lite"/>
    </source>
</evidence>
<keyword evidence="4" id="KW-0396">Initiation factor</keyword>
<dbReference type="GO" id="GO:0003743">
    <property type="term" value="F:translation initiation factor activity"/>
    <property type="evidence" value="ECO:0007669"/>
    <property type="project" value="UniProtKB-KW"/>
</dbReference>
<dbReference type="GO" id="GO:0003729">
    <property type="term" value="F:mRNA binding"/>
    <property type="evidence" value="ECO:0007669"/>
    <property type="project" value="TreeGrafter"/>
</dbReference>
<dbReference type="GO" id="GO:0010494">
    <property type="term" value="C:cytoplasmic stress granule"/>
    <property type="evidence" value="ECO:0007669"/>
    <property type="project" value="UniProtKB-ARBA"/>
</dbReference>
<dbReference type="STRING" id="765440.A0A0C3BUG6"/>
<keyword evidence="3" id="KW-0963">Cytoplasm</keyword>
<keyword evidence="5" id="KW-0597">Phosphoprotein</keyword>
<evidence type="ECO:0000256" key="1">
    <source>
        <dbReference type="ARBA" id="ARBA00004496"/>
    </source>
</evidence>
<dbReference type="InParanoid" id="A0A0C3BUG6"/>
<proteinExistence type="inferred from homology"/>
<evidence type="ECO:0000256" key="2">
    <source>
        <dbReference type="ARBA" id="ARBA00005775"/>
    </source>
</evidence>
<dbReference type="OrthoDB" id="514777at2759"/>
<evidence type="ECO:0000313" key="11">
    <source>
        <dbReference type="Proteomes" id="UP000054166"/>
    </source>
</evidence>
<feature type="region of interest" description="Disordered" evidence="8">
    <location>
        <begin position="293"/>
        <end position="316"/>
    </location>
</feature>
<name>A0A0C3BUG6_PILCF</name>
<comment type="subcellular location">
    <subcellularLocation>
        <location evidence="1">Cytoplasm</location>
    </subcellularLocation>
</comment>
<dbReference type="SMART" id="SM00543">
    <property type="entry name" value="MIF4G"/>
    <property type="match status" value="1"/>
</dbReference>
<dbReference type="InterPro" id="IPR003890">
    <property type="entry name" value="MIF4G-like_typ-3"/>
</dbReference>
<dbReference type="InterPro" id="IPR016024">
    <property type="entry name" value="ARM-type_fold"/>
</dbReference>
<feature type="domain" description="MIF4G" evidence="9">
    <location>
        <begin position="34"/>
        <end position="281"/>
    </location>
</feature>
<dbReference type="GO" id="GO:0016281">
    <property type="term" value="C:eukaryotic translation initiation factor 4F complex"/>
    <property type="evidence" value="ECO:0007669"/>
    <property type="project" value="TreeGrafter"/>
</dbReference>
<evidence type="ECO:0000256" key="4">
    <source>
        <dbReference type="ARBA" id="ARBA00022540"/>
    </source>
</evidence>
<evidence type="ECO:0000256" key="6">
    <source>
        <dbReference type="ARBA" id="ARBA00022884"/>
    </source>
</evidence>